<dbReference type="InterPro" id="IPR036365">
    <property type="entry name" value="PGBD-like_sf"/>
</dbReference>
<evidence type="ECO:0000313" key="2">
    <source>
        <dbReference type="EMBL" id="NRF18297.1"/>
    </source>
</evidence>
<proteinExistence type="predicted"/>
<dbReference type="EMBL" id="JABRWM010000005">
    <property type="protein sequence ID" value="NRF18297.1"/>
    <property type="molecule type" value="Genomic_DNA"/>
</dbReference>
<dbReference type="InterPro" id="IPR002477">
    <property type="entry name" value="Peptidoglycan-bd-like"/>
</dbReference>
<geneLocation type="plasmid" evidence="2">
    <name>unnamed5</name>
</geneLocation>
<dbReference type="InterPro" id="IPR036366">
    <property type="entry name" value="PGBDSf"/>
</dbReference>
<reference evidence="2" key="1">
    <citation type="submission" date="2019-07" db="EMBL/GenBank/DDBJ databases">
        <title>FDA dAtabase for Regulatory Grade micrObial Sequences (FDA-ARGOS): Supporting development and validation of Infectious Disease Dx tests.</title>
        <authorList>
            <person name="Bachman M."/>
            <person name="Young C."/>
            <person name="Tallon L."/>
            <person name="Sadzewicz L."/>
            <person name="Vavikolanu K."/>
            <person name="Mehta A."/>
            <person name="Aluvathingal J."/>
            <person name="Nadendla S."/>
            <person name="Nandy P."/>
            <person name="Geyer C."/>
            <person name="Yan Y."/>
            <person name="Sichtig H."/>
        </authorList>
    </citation>
    <scope>NUCLEOTIDE SEQUENCE</scope>
    <source>
        <strain evidence="2">FDAARGOS_618</strain>
        <plasmid evidence="2">unnamed5</plasmid>
    </source>
</reference>
<feature type="domain" description="Peptidoglycan binding-like" evidence="1">
    <location>
        <begin position="2"/>
        <end position="51"/>
    </location>
</feature>
<dbReference type="Proteomes" id="UP001155820">
    <property type="component" value="Unassembled WGS sequence"/>
</dbReference>
<organism evidence="2 3">
    <name type="scientific">Agrobacterium pusense</name>
    <dbReference type="NCBI Taxonomy" id="648995"/>
    <lineage>
        <taxon>Bacteria</taxon>
        <taxon>Pseudomonadati</taxon>
        <taxon>Pseudomonadota</taxon>
        <taxon>Alphaproteobacteria</taxon>
        <taxon>Hyphomicrobiales</taxon>
        <taxon>Rhizobiaceae</taxon>
        <taxon>Rhizobium/Agrobacterium group</taxon>
        <taxon>Agrobacterium</taxon>
    </lineage>
</organism>
<sequence length="57" mass="5942">MQVQTALTAYGYYSGLIDGQVGPGCKTALIAMQTDYNLKVTGTITPDVLDAFGIAAN</sequence>
<dbReference type="AlphaFoldDB" id="A0AA44EHT0"/>
<comment type="caution">
    <text evidence="2">The sequence shown here is derived from an EMBL/GenBank/DDBJ whole genome shotgun (WGS) entry which is preliminary data.</text>
</comment>
<dbReference type="Pfam" id="PF01471">
    <property type="entry name" value="PG_binding_1"/>
    <property type="match status" value="1"/>
</dbReference>
<evidence type="ECO:0000313" key="3">
    <source>
        <dbReference type="Proteomes" id="UP001155820"/>
    </source>
</evidence>
<name>A0AA44EHT0_9HYPH</name>
<dbReference type="SUPFAM" id="SSF47090">
    <property type="entry name" value="PGBD-like"/>
    <property type="match status" value="1"/>
</dbReference>
<keyword evidence="2" id="KW-0614">Plasmid</keyword>
<gene>
    <name evidence="2" type="ORF">FOB26_04070</name>
</gene>
<keyword evidence="3" id="KW-1185">Reference proteome</keyword>
<protein>
    <submittedName>
        <fullName evidence="2">Peptidoglycan-binding protein</fullName>
    </submittedName>
</protein>
<accession>A0AA44EHT0</accession>
<evidence type="ECO:0000259" key="1">
    <source>
        <dbReference type="Pfam" id="PF01471"/>
    </source>
</evidence>
<dbReference type="Gene3D" id="1.10.101.10">
    <property type="entry name" value="PGBD-like superfamily/PGBD"/>
    <property type="match status" value="1"/>
</dbReference>